<dbReference type="PANTHER" id="PTHR46507:SF5">
    <property type="entry name" value="AFADIN- AND ALPHA-ACTININ-BINDING PROTEIN-LIKE"/>
    <property type="match status" value="1"/>
</dbReference>
<evidence type="ECO:0000313" key="11">
    <source>
        <dbReference type="RefSeq" id="XP_072847611.1"/>
    </source>
</evidence>
<reference evidence="10" key="1">
    <citation type="submission" date="2025-05" db="UniProtKB">
        <authorList>
            <consortium name="RefSeq"/>
        </authorList>
    </citation>
    <scope>NUCLEOTIDE SEQUENCE [LARGE SCALE GENOMIC DNA]</scope>
</reference>
<keyword evidence="8" id="KW-0206">Cytoskeleton</keyword>
<keyword evidence="10" id="KW-1185">Reference proteome</keyword>
<feature type="coiled-coil region" evidence="9">
    <location>
        <begin position="142"/>
        <end position="222"/>
    </location>
</feature>
<keyword evidence="7 9" id="KW-0175">Coiled coil</keyword>
<accession>A0ABM5FQC0</accession>
<evidence type="ECO:0000256" key="1">
    <source>
        <dbReference type="ARBA" id="ARBA00004536"/>
    </source>
</evidence>
<dbReference type="Pfam" id="PF11559">
    <property type="entry name" value="ADIP"/>
    <property type="match status" value="1"/>
</dbReference>
<gene>
    <name evidence="11" type="primary">LOC110081750</name>
</gene>
<dbReference type="GeneID" id="110081750"/>
<evidence type="ECO:0000256" key="5">
    <source>
        <dbReference type="ARBA" id="ARBA00022889"/>
    </source>
</evidence>
<evidence type="ECO:0000256" key="4">
    <source>
        <dbReference type="ARBA" id="ARBA00022490"/>
    </source>
</evidence>
<name>A0ABM5FQC0_9SAUR</name>
<keyword evidence="5" id="KW-0130">Cell adhesion</keyword>
<sequence>MEPLAGPGTPGAEPFTDAQVFVANYASELGLSPAGRCSPAYFTDSGELMGGLGGLGDVVCWSDNVDHCISYLNKELVMLGLPALYKDDGSGDGAEHGFDLLALVNGTSELLNLYQAAMAKLGDMEAEDVRRAGELDYLRMRHGKLKDQVEGCEKEIAAVQNKEQQLQSKNKQLISMLKEEKDEITKLQNALATQKNQLLVEAKKKEQELLRLKEKMNQLTMDKKHQRGGTIDILNAMPRADGRRGTWKTGKSLGRKEEELYRVQLAKQEQRERALAEENAKLKQLMNEVGHDLEELLRIKGMEQTCPYETFQEQWRSLKNRIKMLGWQAVDTLVSQMSEEEGEDPVISVTDHDKEIMKLKGEIEESRVQIAQLKLCLQEQLFAVTTSELPAHLKDSYFLEEQQRLQEEQDLFEEQKRAFERERENFTEAAIRLGWERKQFEDEKAQFLKQEFLLSFPKLATRDPIRRFSIPVCAREEQEREDFPNIRRRVKPVCTPYPRPKVIFTPRRTSGELFRRRQLAFNPATPTTSRQRALLAENWPASPPLFSQVKESHKEIACQTDTLMKEDPPGELLDQFLDNFL</sequence>
<comment type="subcellular location">
    <subcellularLocation>
        <location evidence="1">Cell junction</location>
        <location evidence="1">Adherens junction</location>
    </subcellularLocation>
    <subcellularLocation>
        <location evidence="2">Cytoplasm</location>
        <location evidence="2">Cytoskeleton</location>
        <location evidence="2">Microtubule organizing center</location>
        <location evidence="2">Centrosome</location>
        <location evidence="2">Centriolar satellite</location>
    </subcellularLocation>
</comment>
<evidence type="ECO:0000256" key="9">
    <source>
        <dbReference type="SAM" id="Coils"/>
    </source>
</evidence>
<comment type="similarity">
    <text evidence="3">Belongs to the ADIP family.</text>
</comment>
<evidence type="ECO:0000256" key="2">
    <source>
        <dbReference type="ARBA" id="ARBA00004607"/>
    </source>
</evidence>
<evidence type="ECO:0000256" key="6">
    <source>
        <dbReference type="ARBA" id="ARBA00022949"/>
    </source>
</evidence>
<evidence type="ECO:0000256" key="8">
    <source>
        <dbReference type="ARBA" id="ARBA00023212"/>
    </source>
</evidence>
<keyword evidence="6" id="KW-0965">Cell junction</keyword>
<organism evidence="10 11">
    <name type="scientific">Pogona vitticeps</name>
    <name type="common">central bearded dragon</name>
    <dbReference type="NCBI Taxonomy" id="103695"/>
    <lineage>
        <taxon>Eukaryota</taxon>
        <taxon>Metazoa</taxon>
        <taxon>Chordata</taxon>
        <taxon>Craniata</taxon>
        <taxon>Vertebrata</taxon>
        <taxon>Euteleostomi</taxon>
        <taxon>Lepidosauria</taxon>
        <taxon>Squamata</taxon>
        <taxon>Bifurcata</taxon>
        <taxon>Unidentata</taxon>
        <taxon>Episquamata</taxon>
        <taxon>Toxicofera</taxon>
        <taxon>Iguania</taxon>
        <taxon>Acrodonta</taxon>
        <taxon>Agamidae</taxon>
        <taxon>Amphibolurinae</taxon>
        <taxon>Pogona</taxon>
    </lineage>
</organism>
<keyword evidence="4" id="KW-0963">Cytoplasm</keyword>
<dbReference type="InterPro" id="IPR021622">
    <property type="entry name" value="Afadin/alpha-actinin-bd"/>
</dbReference>
<protein>
    <submittedName>
        <fullName evidence="11">Afadin- and alpha-actinin-binding protein B-like</fullName>
    </submittedName>
</protein>
<dbReference type="RefSeq" id="XP_072847611.1">
    <property type="nucleotide sequence ID" value="XM_072991510.1"/>
</dbReference>
<evidence type="ECO:0000256" key="3">
    <source>
        <dbReference type="ARBA" id="ARBA00009291"/>
    </source>
</evidence>
<evidence type="ECO:0000313" key="10">
    <source>
        <dbReference type="Proteomes" id="UP001652642"/>
    </source>
</evidence>
<dbReference type="PANTHER" id="PTHR46507">
    <property type="entry name" value="AFADIN- AND ALPHA-ACTININ-BINDING PROTEIN"/>
    <property type="match status" value="1"/>
</dbReference>
<dbReference type="Proteomes" id="UP001652642">
    <property type="component" value="Chromosome 2"/>
</dbReference>
<proteinExistence type="inferred from homology"/>
<reference evidence="11" key="2">
    <citation type="submission" date="2025-08" db="UniProtKB">
        <authorList>
            <consortium name="RefSeq"/>
        </authorList>
    </citation>
    <scope>IDENTIFICATION</scope>
</reference>
<dbReference type="InterPro" id="IPR052300">
    <property type="entry name" value="Adhesion_Centrosome_assoc"/>
</dbReference>
<evidence type="ECO:0000256" key="7">
    <source>
        <dbReference type="ARBA" id="ARBA00023054"/>
    </source>
</evidence>